<dbReference type="CDD" id="cd00200">
    <property type="entry name" value="WD40"/>
    <property type="match status" value="1"/>
</dbReference>
<protein>
    <submittedName>
        <fullName evidence="5">WD40-repeat-containing domain protein</fullName>
    </submittedName>
</protein>
<evidence type="ECO:0000256" key="2">
    <source>
        <dbReference type="ARBA" id="ARBA00022737"/>
    </source>
</evidence>
<dbReference type="InterPro" id="IPR020472">
    <property type="entry name" value="WD40_PAC1"/>
</dbReference>
<dbReference type="Proteomes" id="UP001610334">
    <property type="component" value="Unassembled WGS sequence"/>
</dbReference>
<dbReference type="Gene3D" id="2.130.10.10">
    <property type="entry name" value="YVTN repeat-like/Quinoprotein amine dehydrogenase"/>
    <property type="match status" value="3"/>
</dbReference>
<feature type="repeat" description="WD" evidence="3">
    <location>
        <begin position="585"/>
        <end position="628"/>
    </location>
</feature>
<accession>A0ABR4HVV1</accession>
<dbReference type="SUPFAM" id="SSF50978">
    <property type="entry name" value="WD40 repeat-like"/>
    <property type="match status" value="1"/>
</dbReference>
<keyword evidence="2" id="KW-0677">Repeat</keyword>
<dbReference type="InterPro" id="IPR001680">
    <property type="entry name" value="WD40_rpt"/>
</dbReference>
<dbReference type="PROSITE" id="PS50294">
    <property type="entry name" value="WD_REPEATS_REGION"/>
    <property type="match status" value="3"/>
</dbReference>
<feature type="domain" description="Nucleoside phosphorylase" evidence="4">
    <location>
        <begin position="14"/>
        <end position="170"/>
    </location>
</feature>
<sequence length="739" mass="80264">MPRAPRPQSRDDFTIAVICALSLEAGAVEVAFDEYWDQTGCEYGRALGDCNTYTLGRIGQHNVVLAYMPGMGIGSAALVAVSCKASFNKIELALVVGVCGGVPVDTNGYPIFLGDIVVSTGIFSHDFGRRHEAQFVPKDTPNDRLAPPNAAIRMLFTKLQSQLGQRRLHESLIGYLPSIQERLEEAAYPGHDQDRLYPPEYLHKHHKPGVCNICVRCKFPGDEVCPVAYESTCHKLGCDEAQVARTRTDALPQIHFGTVASGLSVVKSARYRDSVASRQGVIGFEMEGAGVWDCFPCIVMKGVCDYADSHKDKSWQQYSAAVAAACMKAFLEEWMAQNISAIVAEQARNKLPVINPQAVSETLMVRDTTSLSREREREAMLAARRDLPPPTPSTTIENWHTIGDYMTLRLHFQRGGILAIDLSPDGTLIATGSYDKNIITIFRIARGETYKTLHGHSGQVHVLSFSPEGNILASGSEDRTVRVWNCATGTEVLKLEGHTNVINALSFSPDGAFLVSGSEDRSVAVWSTVTGARIQSFTHKSTRVRAVAFGTTIIHNNSSNIVVSGTSDGTLTTWLLDTGQVLHSFKAHSQDVTALAFSPTPSSLSPSTQQLISSISHDQTLKLWALSSNHLDSCASSNPNTALPPSPYFIPTSSSTAKAIAFSPNGHLIACGYYDGSVKIWQVATRELVWSSQEHTSCIAVVKFSPDGRVLAVGTYDKVVKFRVLERGPDTIGDGNWGG</sequence>
<evidence type="ECO:0000256" key="1">
    <source>
        <dbReference type="ARBA" id="ARBA00022574"/>
    </source>
</evidence>
<dbReference type="InterPro" id="IPR000845">
    <property type="entry name" value="Nucleoside_phosphorylase_d"/>
</dbReference>
<dbReference type="PANTHER" id="PTHR46082:SF6">
    <property type="entry name" value="AAA+ ATPASE DOMAIN-CONTAINING PROTEIN-RELATED"/>
    <property type="match status" value="1"/>
</dbReference>
<evidence type="ECO:0000259" key="4">
    <source>
        <dbReference type="Pfam" id="PF01048"/>
    </source>
</evidence>
<proteinExistence type="predicted"/>
<dbReference type="Pfam" id="PF00400">
    <property type="entry name" value="WD40"/>
    <property type="match status" value="6"/>
</dbReference>
<evidence type="ECO:0000313" key="6">
    <source>
        <dbReference type="Proteomes" id="UP001610334"/>
    </source>
</evidence>
<dbReference type="Pfam" id="PF01048">
    <property type="entry name" value="PNP_UDP_1"/>
    <property type="match status" value="1"/>
</dbReference>
<gene>
    <name evidence="5" type="ORF">BJX63DRAFT_11881</name>
</gene>
<keyword evidence="1 3" id="KW-0853">WD repeat</keyword>
<dbReference type="Gene3D" id="3.40.50.1580">
    <property type="entry name" value="Nucleoside phosphorylase domain"/>
    <property type="match status" value="1"/>
</dbReference>
<feature type="repeat" description="WD" evidence="3">
    <location>
        <begin position="495"/>
        <end position="536"/>
    </location>
</feature>
<dbReference type="EMBL" id="JBFXLT010000010">
    <property type="protein sequence ID" value="KAL2819506.1"/>
    <property type="molecule type" value="Genomic_DNA"/>
</dbReference>
<dbReference type="SUPFAM" id="SSF53167">
    <property type="entry name" value="Purine and uridine phosphorylases"/>
    <property type="match status" value="1"/>
</dbReference>
<dbReference type="PRINTS" id="PR00320">
    <property type="entry name" value="GPROTEINBRPT"/>
</dbReference>
<comment type="caution">
    <text evidence="5">The sequence shown here is derived from an EMBL/GenBank/DDBJ whole genome shotgun (WGS) entry which is preliminary data.</text>
</comment>
<dbReference type="InterPro" id="IPR015943">
    <property type="entry name" value="WD40/YVTN_repeat-like_dom_sf"/>
</dbReference>
<organism evidence="5 6">
    <name type="scientific">Aspergillus granulosus</name>
    <dbReference type="NCBI Taxonomy" id="176169"/>
    <lineage>
        <taxon>Eukaryota</taxon>
        <taxon>Fungi</taxon>
        <taxon>Dikarya</taxon>
        <taxon>Ascomycota</taxon>
        <taxon>Pezizomycotina</taxon>
        <taxon>Eurotiomycetes</taxon>
        <taxon>Eurotiomycetidae</taxon>
        <taxon>Eurotiales</taxon>
        <taxon>Aspergillaceae</taxon>
        <taxon>Aspergillus</taxon>
        <taxon>Aspergillus subgen. Nidulantes</taxon>
    </lineage>
</organism>
<name>A0ABR4HVV1_9EURO</name>
<dbReference type="InterPro" id="IPR036322">
    <property type="entry name" value="WD40_repeat_dom_sf"/>
</dbReference>
<dbReference type="PROSITE" id="PS50082">
    <property type="entry name" value="WD_REPEATS_2"/>
    <property type="match status" value="4"/>
</dbReference>
<feature type="repeat" description="WD" evidence="3">
    <location>
        <begin position="650"/>
        <end position="691"/>
    </location>
</feature>
<reference evidence="5 6" key="1">
    <citation type="submission" date="2024-07" db="EMBL/GenBank/DDBJ databases">
        <title>Section-level genome sequencing and comparative genomics of Aspergillus sections Usti and Cavernicolus.</title>
        <authorList>
            <consortium name="Lawrence Berkeley National Laboratory"/>
            <person name="Nybo J.L."/>
            <person name="Vesth T.C."/>
            <person name="Theobald S."/>
            <person name="Frisvad J.C."/>
            <person name="Larsen T.O."/>
            <person name="Kjaerboelling I."/>
            <person name="Rothschild-Mancinelli K."/>
            <person name="Lyhne E.K."/>
            <person name="Kogle M.E."/>
            <person name="Barry K."/>
            <person name="Clum A."/>
            <person name="Na H."/>
            <person name="Ledsgaard L."/>
            <person name="Lin J."/>
            <person name="Lipzen A."/>
            <person name="Kuo A."/>
            <person name="Riley R."/>
            <person name="Mondo S."/>
            <person name="Labutti K."/>
            <person name="Haridas S."/>
            <person name="Pangalinan J."/>
            <person name="Salamov A.A."/>
            <person name="Simmons B.A."/>
            <person name="Magnuson J.K."/>
            <person name="Chen J."/>
            <person name="Drula E."/>
            <person name="Henrissat B."/>
            <person name="Wiebenga A."/>
            <person name="Lubbers R.J."/>
            <person name="Gomes A.C."/>
            <person name="Makela M.R."/>
            <person name="Stajich J."/>
            <person name="Grigoriev I.V."/>
            <person name="Mortensen U.H."/>
            <person name="De Vries R.P."/>
            <person name="Baker S.E."/>
            <person name="Andersen M.R."/>
        </authorList>
    </citation>
    <scope>NUCLEOTIDE SEQUENCE [LARGE SCALE GENOMIC DNA]</scope>
    <source>
        <strain evidence="5 6">CBS 588.65</strain>
    </source>
</reference>
<dbReference type="SMART" id="SM00320">
    <property type="entry name" value="WD40"/>
    <property type="match status" value="7"/>
</dbReference>
<dbReference type="InterPro" id="IPR035994">
    <property type="entry name" value="Nucleoside_phosphorylase_sf"/>
</dbReference>
<evidence type="ECO:0000256" key="3">
    <source>
        <dbReference type="PROSITE-ProRule" id="PRU00221"/>
    </source>
</evidence>
<dbReference type="InterPro" id="IPR053137">
    <property type="entry name" value="NLR-like"/>
</dbReference>
<dbReference type="PANTHER" id="PTHR46082">
    <property type="entry name" value="ATP/GTP-BINDING PROTEIN-RELATED"/>
    <property type="match status" value="1"/>
</dbReference>
<keyword evidence="6" id="KW-1185">Reference proteome</keyword>
<evidence type="ECO:0000313" key="5">
    <source>
        <dbReference type="EMBL" id="KAL2819506.1"/>
    </source>
</evidence>
<feature type="repeat" description="WD" evidence="3">
    <location>
        <begin position="453"/>
        <end position="494"/>
    </location>
</feature>